<keyword evidence="1" id="KW-1133">Transmembrane helix</keyword>
<evidence type="ECO:0000313" key="3">
    <source>
        <dbReference type="Proteomes" id="UP000318709"/>
    </source>
</evidence>
<organism evidence="2 3">
    <name type="scientific">Formicincola oecophyllae</name>
    <dbReference type="NCBI Taxonomy" id="2558361"/>
    <lineage>
        <taxon>Bacteria</taxon>
        <taxon>Pseudomonadati</taxon>
        <taxon>Pseudomonadota</taxon>
        <taxon>Alphaproteobacteria</taxon>
        <taxon>Acetobacterales</taxon>
        <taxon>Acetobacteraceae</taxon>
        <taxon>Formicincola</taxon>
    </lineage>
</organism>
<feature type="transmembrane region" description="Helical" evidence="1">
    <location>
        <begin position="99"/>
        <end position="122"/>
    </location>
</feature>
<dbReference type="AlphaFoldDB" id="A0A4Y6UA62"/>
<evidence type="ECO:0000313" key="2">
    <source>
        <dbReference type="EMBL" id="QDH13840.1"/>
    </source>
</evidence>
<dbReference type="KEGG" id="swf:E3E12_06170"/>
<protein>
    <recommendedName>
        <fullName evidence="4">Rod shape-determining protein MreD</fullName>
    </recommendedName>
</protein>
<gene>
    <name evidence="2" type="ORF">E3E12_06170</name>
</gene>
<dbReference type="OrthoDB" id="7161178at2"/>
<keyword evidence="1" id="KW-0472">Membrane</keyword>
<proteinExistence type="predicted"/>
<keyword evidence="3" id="KW-1185">Reference proteome</keyword>
<sequence length="164" mass="18040">MRRFLMCLGPLCLVVLFALVLSAPFGLPGQDSLAHVLILGTVWLWALYRPDAMALWSVVLGGLAAELLLGGPPGVLFFWMLVTYAIGSTHVGQPQAGFLASWVTFMLLVAGGAVTEWCLASLHALTIFSFLPVMFQFALGAGIYPLLYAFFMWEQRRPSQRMRS</sequence>
<accession>A0A4Y6UA62</accession>
<keyword evidence="1" id="KW-0812">Transmembrane</keyword>
<dbReference type="Proteomes" id="UP000318709">
    <property type="component" value="Chromosome"/>
</dbReference>
<dbReference type="RefSeq" id="WP_141443548.1">
    <property type="nucleotide sequence ID" value="NZ_CP038231.1"/>
</dbReference>
<evidence type="ECO:0008006" key="4">
    <source>
        <dbReference type="Google" id="ProtNLM"/>
    </source>
</evidence>
<feature type="transmembrane region" description="Helical" evidence="1">
    <location>
        <begin position="134"/>
        <end position="153"/>
    </location>
</feature>
<dbReference type="EMBL" id="CP038231">
    <property type="protein sequence ID" value="QDH13840.1"/>
    <property type="molecule type" value="Genomic_DNA"/>
</dbReference>
<reference evidence="2 3" key="1">
    <citation type="submission" date="2019-03" db="EMBL/GenBank/DDBJ databases">
        <title>The complete genome sequence of Swingsia_sp. F3b2 LMG30590(T).</title>
        <authorList>
            <person name="Chua K.-O."/>
            <person name="Chan K.-G."/>
            <person name="See-Too W.-S."/>
        </authorList>
    </citation>
    <scope>NUCLEOTIDE SEQUENCE [LARGE SCALE GENOMIC DNA]</scope>
    <source>
        <strain evidence="2 3">F3b2</strain>
    </source>
</reference>
<name>A0A4Y6UA62_9PROT</name>
<evidence type="ECO:0000256" key="1">
    <source>
        <dbReference type="SAM" id="Phobius"/>
    </source>
</evidence>